<sequence length="257" mass="30512">MSKKWREVIRKIIFVIALIVFIWSAYELFTIFNEYRKNASSYKDIEQYAPQVVENNDNNPKDKEDVKAYVFKEEDYNKLYEINNEFKGWIMIPGTKVNYPVLQGEDNDYYLTHNFKKEYNAGGGIFISCDNPDPFNEKNTIIHGHYMKDKSMFGSLHSYKDSEFAKLNNKFYITTKDGTLEYEIFSIYIEQANTNPYRFNFSSDEEYVKYLNELKNKSMHKLVDYELTSEDKIVTLSTCSYEQENNRLLIHGKLINK</sequence>
<keyword evidence="3" id="KW-0812">Transmembrane</keyword>
<feature type="transmembrane region" description="Helical" evidence="3">
    <location>
        <begin position="12"/>
        <end position="32"/>
    </location>
</feature>
<organism evidence="4 5">
    <name type="scientific">Clostridium paraputrificum</name>
    <dbReference type="NCBI Taxonomy" id="29363"/>
    <lineage>
        <taxon>Bacteria</taxon>
        <taxon>Bacillati</taxon>
        <taxon>Bacillota</taxon>
        <taxon>Clostridia</taxon>
        <taxon>Eubacteriales</taxon>
        <taxon>Clostridiaceae</taxon>
        <taxon>Clostridium</taxon>
    </lineage>
</organism>
<feature type="active site" description="Proton donor/acceptor" evidence="2">
    <location>
        <position position="145"/>
    </location>
</feature>
<dbReference type="NCBIfam" id="TIGR03064">
    <property type="entry name" value="sortase_srtB"/>
    <property type="match status" value="1"/>
</dbReference>
<keyword evidence="1" id="KW-0378">Hydrolase</keyword>
<dbReference type="InterPro" id="IPR009835">
    <property type="entry name" value="SrtB"/>
</dbReference>
<dbReference type="OrthoDB" id="9806013at2"/>
<evidence type="ECO:0000256" key="2">
    <source>
        <dbReference type="PIRSR" id="PIRSR605754-1"/>
    </source>
</evidence>
<comment type="caution">
    <text evidence="4">The sequence shown here is derived from an EMBL/GenBank/DDBJ whole genome shotgun (WGS) entry which is preliminary data.</text>
</comment>
<dbReference type="InterPro" id="IPR005754">
    <property type="entry name" value="Sortase"/>
</dbReference>
<dbReference type="Proteomes" id="UP000092714">
    <property type="component" value="Unassembled WGS sequence"/>
</dbReference>
<evidence type="ECO:0000256" key="3">
    <source>
        <dbReference type="SAM" id="Phobius"/>
    </source>
</evidence>
<dbReference type="eggNOG" id="COG4509">
    <property type="taxonomic scope" value="Bacteria"/>
</dbReference>
<accession>A0A174UI61</accession>
<gene>
    <name evidence="4" type="ORF">CP373A1_04140</name>
</gene>
<dbReference type="AlphaFoldDB" id="A0A174UI61"/>
<evidence type="ECO:0000313" key="4">
    <source>
        <dbReference type="EMBL" id="OBY11588.1"/>
    </source>
</evidence>
<reference evidence="4 5" key="1">
    <citation type="submission" date="2016-06" db="EMBL/GenBank/DDBJ databases">
        <authorList>
            <person name="Kjaerup R.B."/>
            <person name="Dalgaard T.S."/>
            <person name="Juul-Madsen H.R."/>
        </authorList>
    </citation>
    <scope>NUCLEOTIDE SEQUENCE [LARGE SCALE GENOMIC DNA]</scope>
    <source>
        <strain evidence="4 5">373-A1</strain>
    </source>
</reference>
<dbReference type="SUPFAM" id="SSF63817">
    <property type="entry name" value="Sortase"/>
    <property type="match status" value="1"/>
</dbReference>
<keyword evidence="3" id="KW-1133">Transmembrane helix</keyword>
<feature type="active site" description="Acyl-thioester intermediate" evidence="2">
    <location>
        <position position="239"/>
    </location>
</feature>
<dbReference type="GO" id="GO:0016787">
    <property type="term" value="F:hydrolase activity"/>
    <property type="evidence" value="ECO:0007669"/>
    <property type="project" value="UniProtKB-KW"/>
</dbReference>
<dbReference type="GeneID" id="42774941"/>
<dbReference type="Gene3D" id="2.40.260.10">
    <property type="entry name" value="Sortase"/>
    <property type="match status" value="1"/>
</dbReference>
<dbReference type="EMBL" id="MAPZ01000011">
    <property type="protein sequence ID" value="OBY11588.1"/>
    <property type="molecule type" value="Genomic_DNA"/>
</dbReference>
<keyword evidence="3" id="KW-0472">Membrane</keyword>
<evidence type="ECO:0000256" key="1">
    <source>
        <dbReference type="ARBA" id="ARBA00022801"/>
    </source>
</evidence>
<dbReference type="Pfam" id="PF04203">
    <property type="entry name" value="Sortase"/>
    <property type="match status" value="1"/>
</dbReference>
<protein>
    <submittedName>
        <fullName evidence="4">SrtB family sortase</fullName>
    </submittedName>
</protein>
<name>A0A174UI61_9CLOT</name>
<dbReference type="RefSeq" id="WP_027097107.1">
    <property type="nucleotide sequence ID" value="NZ_CABHIH010000002.1"/>
</dbReference>
<keyword evidence="5" id="KW-1185">Reference proteome</keyword>
<proteinExistence type="predicted"/>
<evidence type="ECO:0000313" key="5">
    <source>
        <dbReference type="Proteomes" id="UP000092714"/>
    </source>
</evidence>
<dbReference type="InterPro" id="IPR023365">
    <property type="entry name" value="Sortase_dom-sf"/>
</dbReference>
<dbReference type="CDD" id="cd05826">
    <property type="entry name" value="Sortase_B"/>
    <property type="match status" value="1"/>
</dbReference>